<evidence type="ECO:0000313" key="2">
    <source>
        <dbReference type="Proteomes" id="UP001464891"/>
    </source>
</evidence>
<reference evidence="1 2" key="1">
    <citation type="submission" date="2022-04" db="EMBL/GenBank/DDBJ databases">
        <title>Positive selection, recombination, and allopatry shape intraspecific diversity of widespread and dominant cyanobacteria.</title>
        <authorList>
            <person name="Wei J."/>
            <person name="Shu W."/>
            <person name="Hu C."/>
        </authorList>
    </citation>
    <scope>NUCLEOTIDE SEQUENCE [LARGE SCALE GENOMIC DNA]</scope>
    <source>
        <strain evidence="1 2">GB2-A4</strain>
    </source>
</reference>
<sequence>MLRFLRSLPLFFSPSPWWERHWMRYNDLNDLFQGLDYFLLWWREHHPEDARADSDILLSEDFEQAIHQLMIRHPWYSLKCLFRQTFWRLRVWFWEVQN</sequence>
<dbReference type="EMBL" id="JAMPKM010000015">
    <property type="protein sequence ID" value="MEP0819549.1"/>
    <property type="molecule type" value="Genomic_DNA"/>
</dbReference>
<proteinExistence type="predicted"/>
<evidence type="ECO:0000313" key="1">
    <source>
        <dbReference type="EMBL" id="MEP0819549.1"/>
    </source>
</evidence>
<dbReference type="Proteomes" id="UP001464891">
    <property type="component" value="Unassembled WGS sequence"/>
</dbReference>
<protein>
    <submittedName>
        <fullName evidence="1">Uncharacterized protein</fullName>
    </submittedName>
</protein>
<keyword evidence="2" id="KW-1185">Reference proteome</keyword>
<comment type="caution">
    <text evidence="1">The sequence shown here is derived from an EMBL/GenBank/DDBJ whole genome shotgun (WGS) entry which is preliminary data.</text>
</comment>
<dbReference type="RefSeq" id="WP_190440499.1">
    <property type="nucleotide sequence ID" value="NZ_JAMPKM010000015.1"/>
</dbReference>
<gene>
    <name evidence="1" type="ORF">NC998_20845</name>
</gene>
<organism evidence="1 2">
    <name type="scientific">Trichocoleus desertorum GB2-A4</name>
    <dbReference type="NCBI Taxonomy" id="2933944"/>
    <lineage>
        <taxon>Bacteria</taxon>
        <taxon>Bacillati</taxon>
        <taxon>Cyanobacteriota</taxon>
        <taxon>Cyanophyceae</taxon>
        <taxon>Leptolyngbyales</taxon>
        <taxon>Trichocoleusaceae</taxon>
        <taxon>Trichocoleus</taxon>
    </lineage>
</organism>
<name>A0ABV0JCN1_9CYAN</name>
<accession>A0ABV0JCN1</accession>